<reference evidence="4" key="1">
    <citation type="journal article" date="2019" name="Int. J. Syst. Evol. Microbiol.">
        <title>The Global Catalogue of Microorganisms (GCM) 10K type strain sequencing project: providing services to taxonomists for standard genome sequencing and annotation.</title>
        <authorList>
            <consortium name="The Broad Institute Genomics Platform"/>
            <consortium name="The Broad Institute Genome Sequencing Center for Infectious Disease"/>
            <person name="Wu L."/>
            <person name="Ma J."/>
        </authorList>
    </citation>
    <scope>NUCLEOTIDE SEQUENCE [LARGE SCALE GENOMIC DNA]</scope>
    <source>
        <strain evidence="4">CGMCC 1.16855</strain>
    </source>
</reference>
<evidence type="ECO:0000259" key="2">
    <source>
        <dbReference type="Pfam" id="PF20091"/>
    </source>
</evidence>
<dbReference type="Pfam" id="PF20091">
    <property type="entry name" value="Abhydrolase_10"/>
    <property type="match status" value="1"/>
</dbReference>
<sequence length="653" mass="69632">MGKVQASLARWGALALMMGVALPAAAEVTRFEILSRDAPALGGREFGARGQAEKITARATLALDPADPRNAVIVDLDRAPRNAQGRVEATTDVVILRPARPNGTLLFEVLNRGRKLLPGWTQDTDGTAGIRLAQPGDAGNGFLLDQGFTLVWAGWQHDSPQGADLLRIALPTVPGLTGPSREEWTFSNATSPQRVTLSYPVADRASARLTVRARTDMERQTPAGLGFSFIDDSTIEITRPAGMDAGALYELSYTARDPKVTGIGLAAIRDVTAFLRRVTGPENPLAVQGRPTVDRAIGLGISQSGRVLRDFLYFGMNQDEAGRLVFEGMMPVIPGARRSFTNARFGQPGRNPGPQYDRLFPVLGFPFTYAVMEDAVSGRRDGILLRCSLTNTCPAIMQMDSEFEFWGSQASLLVTDTAGNHHDLPANVRAYMVAGAPHGNPWNAVARRSAACAMPLNPVSQGTALRALIVAMEAWVREGVEPPATRFPTLAAGTLTRPEMVYPAIPGLPYRGQYVRAEFIEQTAPLPSVRGSYPLFLPRAGLDGNAVAGIRLPLIEAPRATYVGWNAQAGADGPQEICTQVGGVVPLAETRAAGQAAGDPRPSIEELYPTPESYVTAVRQASARLVAARLLLPADAEAAVAAAQAGQLARLAP</sequence>
<feature type="domain" description="Alpha/beta hydrolase" evidence="2">
    <location>
        <begin position="207"/>
        <end position="640"/>
    </location>
</feature>
<organism evidence="3 4">
    <name type="scientific">Falsiroseomonas tokyonensis</name>
    <dbReference type="NCBI Taxonomy" id="430521"/>
    <lineage>
        <taxon>Bacteria</taxon>
        <taxon>Pseudomonadati</taxon>
        <taxon>Pseudomonadota</taxon>
        <taxon>Alphaproteobacteria</taxon>
        <taxon>Acetobacterales</taxon>
        <taxon>Roseomonadaceae</taxon>
        <taxon>Falsiroseomonas</taxon>
    </lineage>
</organism>
<protein>
    <submittedName>
        <fullName evidence="3">Alpha/beta hydrolase domain-containing protein</fullName>
    </submittedName>
</protein>
<keyword evidence="4" id="KW-1185">Reference proteome</keyword>
<name>A0ABV7BQW8_9PROT</name>
<dbReference type="GO" id="GO:0016787">
    <property type="term" value="F:hydrolase activity"/>
    <property type="evidence" value="ECO:0007669"/>
    <property type="project" value="UniProtKB-KW"/>
</dbReference>
<evidence type="ECO:0000313" key="3">
    <source>
        <dbReference type="EMBL" id="MFC2999271.1"/>
    </source>
</evidence>
<accession>A0ABV7BQW8</accession>
<dbReference type="Proteomes" id="UP001595420">
    <property type="component" value="Unassembled WGS sequence"/>
</dbReference>
<feature type="signal peptide" evidence="1">
    <location>
        <begin position="1"/>
        <end position="26"/>
    </location>
</feature>
<comment type="caution">
    <text evidence="3">The sequence shown here is derived from an EMBL/GenBank/DDBJ whole genome shotgun (WGS) entry which is preliminary data.</text>
</comment>
<dbReference type="InterPro" id="IPR045394">
    <property type="entry name" value="Abhydrolase_dom"/>
</dbReference>
<gene>
    <name evidence="3" type="ORF">ACFOD3_05150</name>
</gene>
<dbReference type="RefSeq" id="WP_216835179.1">
    <property type="nucleotide sequence ID" value="NZ_JAFNJS010000001.1"/>
</dbReference>
<evidence type="ECO:0000256" key="1">
    <source>
        <dbReference type="SAM" id="SignalP"/>
    </source>
</evidence>
<proteinExistence type="predicted"/>
<keyword evidence="3" id="KW-0378">Hydrolase</keyword>
<feature type="chain" id="PRO_5045376633" evidence="1">
    <location>
        <begin position="27"/>
        <end position="653"/>
    </location>
</feature>
<keyword evidence="1" id="KW-0732">Signal</keyword>
<dbReference type="EMBL" id="JBHRSB010000001">
    <property type="protein sequence ID" value="MFC2999271.1"/>
    <property type="molecule type" value="Genomic_DNA"/>
</dbReference>
<evidence type="ECO:0000313" key="4">
    <source>
        <dbReference type="Proteomes" id="UP001595420"/>
    </source>
</evidence>